<dbReference type="EMBL" id="VTPS01000014">
    <property type="protein sequence ID" value="TZE81378.1"/>
    <property type="molecule type" value="Genomic_DNA"/>
</dbReference>
<accession>A0A5D8QDJ2</accession>
<comment type="caution">
    <text evidence="2">The sequence shown here is derived from an EMBL/GenBank/DDBJ whole genome shotgun (WGS) entry which is preliminary data.</text>
</comment>
<feature type="transmembrane region" description="Helical" evidence="1">
    <location>
        <begin position="81"/>
        <end position="102"/>
    </location>
</feature>
<evidence type="ECO:0000313" key="3">
    <source>
        <dbReference type="Proteomes" id="UP000322976"/>
    </source>
</evidence>
<keyword evidence="1" id="KW-0812">Transmembrane</keyword>
<keyword evidence="1" id="KW-1133">Transmembrane helix</keyword>
<dbReference type="Gene3D" id="1.10.1760.20">
    <property type="match status" value="1"/>
</dbReference>
<sequence>MNRSALSAKGITYAGLFIALSIVLTRTMSFMITVAGIQGVRIGFGGIPIILSGIVLGPGLGALVGAASDVIGYMLFPNGPFFPGFTLTAALSGALPAIFLGLIDRNKSYQFTKIIIAVAISDIITSLFLDTTWLVIMYHRAISVLLPARITARMIMIPVNSYLIYSLVRYIPGLKTR</sequence>
<feature type="transmembrane region" description="Helical" evidence="1">
    <location>
        <begin position="49"/>
        <end position="75"/>
    </location>
</feature>
<organism evidence="2 3">
    <name type="scientific">Calorimonas adulescens</name>
    <dbReference type="NCBI Taxonomy" id="2606906"/>
    <lineage>
        <taxon>Bacteria</taxon>
        <taxon>Bacillati</taxon>
        <taxon>Bacillota</taxon>
        <taxon>Clostridia</taxon>
        <taxon>Thermoanaerobacterales</taxon>
        <taxon>Thermoanaerobacteraceae</taxon>
        <taxon>Calorimonas</taxon>
    </lineage>
</organism>
<keyword evidence="1" id="KW-0472">Membrane</keyword>
<feature type="transmembrane region" description="Helical" evidence="1">
    <location>
        <begin position="12"/>
        <end position="37"/>
    </location>
</feature>
<dbReference type="Pfam" id="PF12822">
    <property type="entry name" value="ECF_trnsprt"/>
    <property type="match status" value="1"/>
</dbReference>
<proteinExistence type="predicted"/>
<evidence type="ECO:0000256" key="1">
    <source>
        <dbReference type="SAM" id="Phobius"/>
    </source>
</evidence>
<gene>
    <name evidence="2" type="ORF">FWJ32_09355</name>
</gene>
<dbReference type="InterPro" id="IPR030949">
    <property type="entry name" value="ECF_S_folate_fam"/>
</dbReference>
<feature type="transmembrane region" description="Helical" evidence="1">
    <location>
        <begin position="114"/>
        <end position="138"/>
    </location>
</feature>
<keyword evidence="3" id="KW-1185">Reference proteome</keyword>
<protein>
    <submittedName>
        <fullName evidence="2">Folate family ECF transporter S component</fullName>
    </submittedName>
</protein>
<dbReference type="RefSeq" id="WP_149545693.1">
    <property type="nucleotide sequence ID" value="NZ_VTPS01000014.1"/>
</dbReference>
<evidence type="ECO:0000313" key="2">
    <source>
        <dbReference type="EMBL" id="TZE81378.1"/>
    </source>
</evidence>
<dbReference type="AlphaFoldDB" id="A0A5D8QDJ2"/>
<dbReference type="Proteomes" id="UP000322976">
    <property type="component" value="Unassembled WGS sequence"/>
</dbReference>
<dbReference type="NCBIfam" id="TIGR04518">
    <property type="entry name" value="ECF_S_folT_fam"/>
    <property type="match status" value="1"/>
</dbReference>
<name>A0A5D8QDJ2_9THEO</name>
<feature type="transmembrane region" description="Helical" evidence="1">
    <location>
        <begin position="150"/>
        <end position="168"/>
    </location>
</feature>
<dbReference type="GO" id="GO:0022857">
    <property type="term" value="F:transmembrane transporter activity"/>
    <property type="evidence" value="ECO:0007669"/>
    <property type="project" value="InterPro"/>
</dbReference>
<reference evidence="2 3" key="1">
    <citation type="submission" date="2019-08" db="EMBL/GenBank/DDBJ databases">
        <title>Calorimonas adulescens gen. nov., sp. nov., an anaerobic thermophilic bacterium from Sakhalin hot spring.</title>
        <authorList>
            <person name="Khomyakova M.A."/>
            <person name="Merkel A.Y."/>
            <person name="Novikov A."/>
            <person name="Bonch-Osmolovskaya E.A."/>
            <person name="Slobodkin A.I."/>
        </authorList>
    </citation>
    <scope>NUCLEOTIDE SEQUENCE [LARGE SCALE GENOMIC DNA]</scope>
    <source>
        <strain evidence="2 3">A05MB</strain>
    </source>
</reference>
<dbReference type="InterPro" id="IPR024529">
    <property type="entry name" value="ECF_trnsprt_substrate-spec"/>
</dbReference>